<comment type="caution">
    <text evidence="3">The sequence shown here is derived from an EMBL/GenBank/DDBJ whole genome shotgun (WGS) entry which is preliminary data.</text>
</comment>
<evidence type="ECO:0000256" key="2">
    <source>
        <dbReference type="SAM" id="SignalP"/>
    </source>
</evidence>
<gene>
    <name evidence="3" type="ORF">ACFPJ6_00880</name>
</gene>
<keyword evidence="4" id="KW-1185">Reference proteome</keyword>
<organism evidence="3 4">
    <name type="scientific">Aquipuribacter nitratireducens</name>
    <dbReference type="NCBI Taxonomy" id="650104"/>
    <lineage>
        <taxon>Bacteria</taxon>
        <taxon>Bacillati</taxon>
        <taxon>Actinomycetota</taxon>
        <taxon>Actinomycetes</taxon>
        <taxon>Micrococcales</taxon>
        <taxon>Intrasporangiaceae</taxon>
        <taxon>Aquipuribacter</taxon>
    </lineage>
</organism>
<feature type="compositionally biased region" description="Low complexity" evidence="1">
    <location>
        <begin position="47"/>
        <end position="56"/>
    </location>
</feature>
<feature type="compositionally biased region" description="Basic and acidic residues" evidence="1">
    <location>
        <begin position="34"/>
        <end position="43"/>
    </location>
</feature>
<dbReference type="RefSeq" id="WP_340266547.1">
    <property type="nucleotide sequence ID" value="NZ_JBBEOG010000001.1"/>
</dbReference>
<proteinExistence type="predicted"/>
<name>A0ABW0GJR8_9MICO</name>
<reference evidence="4" key="1">
    <citation type="journal article" date="2019" name="Int. J. Syst. Evol. Microbiol.">
        <title>The Global Catalogue of Microorganisms (GCM) 10K type strain sequencing project: providing services to taxonomists for standard genome sequencing and annotation.</title>
        <authorList>
            <consortium name="The Broad Institute Genomics Platform"/>
            <consortium name="The Broad Institute Genome Sequencing Center for Infectious Disease"/>
            <person name="Wu L."/>
            <person name="Ma J."/>
        </authorList>
    </citation>
    <scope>NUCLEOTIDE SEQUENCE [LARGE SCALE GENOMIC DNA]</scope>
    <source>
        <strain evidence="4">CCUG 43114</strain>
    </source>
</reference>
<dbReference type="Proteomes" id="UP001596122">
    <property type="component" value="Unassembled WGS sequence"/>
</dbReference>
<evidence type="ECO:0000256" key="1">
    <source>
        <dbReference type="SAM" id="MobiDB-lite"/>
    </source>
</evidence>
<feature type="chain" id="PRO_5045259860" evidence="2">
    <location>
        <begin position="34"/>
        <end position="198"/>
    </location>
</feature>
<evidence type="ECO:0000313" key="4">
    <source>
        <dbReference type="Proteomes" id="UP001596122"/>
    </source>
</evidence>
<sequence>MRRHLPTVTATVTAAATAALAGFVLAASAPALAHDGHDHDDPVTRPAASAAHSRAGAGAELARMRRDLARYTDVEVALADGYVPVSPCEVSPEGGMGVHYLNPALVGSTDPLAPAVLLYEPTADGGARLLGAEWFAVDADQDLATDDDRPSLLGRAFDGPMLGHSPDMPVHYDLHVWLFEPNPSGVFAAWNPRVDCQG</sequence>
<feature type="region of interest" description="Disordered" evidence="1">
    <location>
        <begin position="34"/>
        <end position="56"/>
    </location>
</feature>
<accession>A0ABW0GJR8</accession>
<feature type="signal peptide" evidence="2">
    <location>
        <begin position="1"/>
        <end position="33"/>
    </location>
</feature>
<protein>
    <submittedName>
        <fullName evidence="3">Uncharacterized protein</fullName>
    </submittedName>
</protein>
<dbReference type="EMBL" id="JBHSLD010000001">
    <property type="protein sequence ID" value="MFC5379336.1"/>
    <property type="molecule type" value="Genomic_DNA"/>
</dbReference>
<evidence type="ECO:0000313" key="3">
    <source>
        <dbReference type="EMBL" id="MFC5379336.1"/>
    </source>
</evidence>
<keyword evidence="2" id="KW-0732">Signal</keyword>